<evidence type="ECO:0000313" key="2">
    <source>
        <dbReference type="Proteomes" id="UP000199031"/>
    </source>
</evidence>
<keyword evidence="2" id="KW-1185">Reference proteome</keyword>
<dbReference type="OrthoDB" id="8418771at2"/>
<organism evidence="1 2">
    <name type="scientific">Parafilimonas terrae</name>
    <dbReference type="NCBI Taxonomy" id="1465490"/>
    <lineage>
        <taxon>Bacteria</taxon>
        <taxon>Pseudomonadati</taxon>
        <taxon>Bacteroidota</taxon>
        <taxon>Chitinophagia</taxon>
        <taxon>Chitinophagales</taxon>
        <taxon>Chitinophagaceae</taxon>
        <taxon>Parafilimonas</taxon>
    </lineage>
</organism>
<name>A0A1I5WBD7_9BACT</name>
<accession>A0A1I5WBD7</accession>
<dbReference type="EMBL" id="FOXQ01000006">
    <property type="protein sequence ID" value="SFQ17063.1"/>
    <property type="molecule type" value="Genomic_DNA"/>
</dbReference>
<evidence type="ECO:0000313" key="1">
    <source>
        <dbReference type="EMBL" id="SFQ17063.1"/>
    </source>
</evidence>
<reference evidence="1 2" key="1">
    <citation type="submission" date="2016-10" db="EMBL/GenBank/DDBJ databases">
        <authorList>
            <person name="de Groot N.N."/>
        </authorList>
    </citation>
    <scope>NUCLEOTIDE SEQUENCE [LARGE SCALE GENOMIC DNA]</scope>
    <source>
        <strain evidence="1 2">DSM 28286</strain>
    </source>
</reference>
<proteinExistence type="predicted"/>
<dbReference type="AlphaFoldDB" id="A0A1I5WBD7"/>
<gene>
    <name evidence="1" type="ORF">SAMN05444277_10675</name>
</gene>
<dbReference type="STRING" id="1465490.SAMN05444277_10675"/>
<sequence>MQHKTHYDTVSKAIEALRQQGFTTDFNIEENVLACIEGKFAASDFDIVDVYRYEGISDPADEAAVYAIKSSSGVKGILVTAYGASADISDAELLEKLSKA</sequence>
<dbReference type="Proteomes" id="UP000199031">
    <property type="component" value="Unassembled WGS sequence"/>
</dbReference>
<evidence type="ECO:0008006" key="3">
    <source>
        <dbReference type="Google" id="ProtNLM"/>
    </source>
</evidence>
<dbReference type="RefSeq" id="WP_090658347.1">
    <property type="nucleotide sequence ID" value="NZ_FOXQ01000006.1"/>
</dbReference>
<protein>
    <recommendedName>
        <fullName evidence="3">Phosphoribosylpyrophosphate synthetase</fullName>
    </recommendedName>
</protein>